<keyword evidence="5" id="KW-0732">Signal</keyword>
<dbReference type="FunFam" id="2.60.40.10:FF:000054">
    <property type="entry name" value="Contactin 1"/>
    <property type="match status" value="1"/>
</dbReference>
<dbReference type="GO" id="GO:0098552">
    <property type="term" value="C:side of membrane"/>
    <property type="evidence" value="ECO:0007669"/>
    <property type="project" value="UniProtKB-KW"/>
</dbReference>
<name>A0A8C1MJE1_CYPCA</name>
<feature type="region of interest" description="Disordered" evidence="14">
    <location>
        <begin position="684"/>
        <end position="712"/>
    </location>
</feature>
<dbReference type="Gene3D" id="2.60.40.10">
    <property type="entry name" value="Immunoglobulins"/>
    <property type="match status" value="10"/>
</dbReference>
<dbReference type="GO" id="GO:0030424">
    <property type="term" value="C:axon"/>
    <property type="evidence" value="ECO:0007669"/>
    <property type="project" value="TreeGrafter"/>
</dbReference>
<evidence type="ECO:0000256" key="1">
    <source>
        <dbReference type="ARBA" id="ARBA00004609"/>
    </source>
</evidence>
<dbReference type="InterPro" id="IPR013098">
    <property type="entry name" value="Ig_I-set"/>
</dbReference>
<dbReference type="FunFam" id="2.60.40.10:FF:000047">
    <property type="entry name" value="Contactin 1"/>
    <property type="match status" value="1"/>
</dbReference>
<evidence type="ECO:0000256" key="14">
    <source>
        <dbReference type="SAM" id="MobiDB-lite"/>
    </source>
</evidence>
<evidence type="ECO:0000256" key="6">
    <source>
        <dbReference type="ARBA" id="ARBA00022737"/>
    </source>
</evidence>
<dbReference type="InterPro" id="IPR007110">
    <property type="entry name" value="Ig-like_dom"/>
</dbReference>
<organism evidence="17 18">
    <name type="scientific">Cyprinus carpio</name>
    <name type="common">Common carp</name>
    <dbReference type="NCBI Taxonomy" id="7962"/>
    <lineage>
        <taxon>Eukaryota</taxon>
        <taxon>Metazoa</taxon>
        <taxon>Chordata</taxon>
        <taxon>Craniata</taxon>
        <taxon>Vertebrata</taxon>
        <taxon>Euteleostomi</taxon>
        <taxon>Actinopterygii</taxon>
        <taxon>Neopterygii</taxon>
        <taxon>Teleostei</taxon>
        <taxon>Ostariophysi</taxon>
        <taxon>Cypriniformes</taxon>
        <taxon>Cyprinidae</taxon>
        <taxon>Cyprininae</taxon>
        <taxon>Cyprinus</taxon>
    </lineage>
</organism>
<dbReference type="FunFam" id="2.60.40.10:FF:000035">
    <property type="entry name" value="Contactin 1"/>
    <property type="match status" value="1"/>
</dbReference>
<dbReference type="Ensembl" id="ENSCCRT00010086804.1">
    <property type="protein sequence ID" value="ENSCCRP00010078211.1"/>
    <property type="gene ID" value="ENSCCRG00010031838.1"/>
</dbReference>
<dbReference type="Pfam" id="PF07679">
    <property type="entry name" value="I-set"/>
    <property type="match status" value="2"/>
</dbReference>
<dbReference type="PANTHER" id="PTHR44170:SF18">
    <property type="entry name" value="CONTACTIN 3B-RELATED"/>
    <property type="match status" value="1"/>
</dbReference>
<dbReference type="Proteomes" id="UP000694427">
    <property type="component" value="Unplaced"/>
</dbReference>
<evidence type="ECO:0000256" key="12">
    <source>
        <dbReference type="ARBA" id="ARBA00023319"/>
    </source>
</evidence>
<keyword evidence="18" id="KW-1185">Reference proteome</keyword>
<feature type="domain" description="Fibronectin type-III" evidence="16">
    <location>
        <begin position="597"/>
        <end position="698"/>
    </location>
</feature>
<proteinExistence type="inferred from homology"/>
<reference evidence="17" key="1">
    <citation type="submission" date="2025-08" db="UniProtKB">
        <authorList>
            <consortium name="Ensembl"/>
        </authorList>
    </citation>
    <scope>IDENTIFICATION</scope>
</reference>
<dbReference type="FunFam" id="2.60.40.10:FF:000004">
    <property type="entry name" value="DCC isoform 1"/>
    <property type="match status" value="2"/>
</dbReference>
<dbReference type="PANTHER" id="PTHR44170">
    <property type="entry name" value="PROTEIN SIDEKICK"/>
    <property type="match status" value="1"/>
</dbReference>
<keyword evidence="11" id="KW-0449">Lipoprotein</keyword>
<keyword evidence="12" id="KW-0393">Immunoglobulin domain</keyword>
<dbReference type="FunFam" id="2.60.40.10:FF:000064">
    <property type="entry name" value="Contactin 1"/>
    <property type="match status" value="1"/>
</dbReference>
<evidence type="ECO:0000259" key="16">
    <source>
        <dbReference type="PROSITE" id="PS50853"/>
    </source>
</evidence>
<dbReference type="InterPro" id="IPR036179">
    <property type="entry name" value="Ig-like_dom_sf"/>
</dbReference>
<feature type="domain" description="Ig-like" evidence="15">
    <location>
        <begin position="30"/>
        <end position="117"/>
    </location>
</feature>
<dbReference type="SMART" id="SM00408">
    <property type="entry name" value="IGc2"/>
    <property type="match status" value="6"/>
</dbReference>
<dbReference type="Pfam" id="PF00041">
    <property type="entry name" value="fn3"/>
    <property type="match status" value="3"/>
</dbReference>
<feature type="domain" description="Ig-like" evidence="15">
    <location>
        <begin position="408"/>
        <end position="497"/>
    </location>
</feature>
<protein>
    <submittedName>
        <fullName evidence="17">Contactin 3b</fullName>
    </submittedName>
</protein>
<feature type="domain" description="Ig-like" evidence="15">
    <location>
        <begin position="499"/>
        <end position="587"/>
    </location>
</feature>
<evidence type="ECO:0000256" key="2">
    <source>
        <dbReference type="ARBA" id="ARBA00009812"/>
    </source>
</evidence>
<keyword evidence="3" id="KW-1003">Cell membrane</keyword>
<evidence type="ECO:0000256" key="13">
    <source>
        <dbReference type="ARBA" id="ARBA00038703"/>
    </source>
</evidence>
<keyword evidence="4" id="KW-0336">GPI-anchor</keyword>
<dbReference type="InterPro" id="IPR003961">
    <property type="entry name" value="FN3_dom"/>
</dbReference>
<dbReference type="PROSITE" id="PS50835">
    <property type="entry name" value="IG_LIKE"/>
    <property type="match status" value="6"/>
</dbReference>
<comment type="subcellular location">
    <subcellularLocation>
        <location evidence="1">Cell membrane</location>
        <topology evidence="1">Lipid-anchor</topology>
        <topology evidence="1">GPI-anchor</topology>
    </subcellularLocation>
</comment>
<keyword evidence="9" id="KW-1015">Disulfide bond</keyword>
<feature type="domain" description="Fibronectin type-III" evidence="16">
    <location>
        <begin position="904"/>
        <end position="995"/>
    </location>
</feature>
<reference evidence="17" key="2">
    <citation type="submission" date="2025-09" db="UniProtKB">
        <authorList>
            <consortium name="Ensembl"/>
        </authorList>
    </citation>
    <scope>IDENTIFICATION</scope>
</reference>
<dbReference type="InterPro" id="IPR003598">
    <property type="entry name" value="Ig_sub2"/>
</dbReference>
<accession>A0A8C1MJE1</accession>
<feature type="domain" description="Ig-like" evidence="15">
    <location>
        <begin position="227"/>
        <end position="313"/>
    </location>
</feature>
<dbReference type="InterPro" id="IPR003599">
    <property type="entry name" value="Ig_sub"/>
</dbReference>
<dbReference type="Pfam" id="PF13927">
    <property type="entry name" value="Ig_3"/>
    <property type="match status" value="4"/>
</dbReference>
<comment type="subunit">
    <text evidence="13">Interacts with PTPRG.</text>
</comment>
<dbReference type="FunFam" id="2.60.40.10:FF:000052">
    <property type="entry name" value="Contactin 1"/>
    <property type="match status" value="1"/>
</dbReference>
<dbReference type="InterPro" id="IPR013783">
    <property type="entry name" value="Ig-like_fold"/>
</dbReference>
<dbReference type="CDD" id="cd00063">
    <property type="entry name" value="FN3"/>
    <property type="match status" value="4"/>
</dbReference>
<dbReference type="SUPFAM" id="SSF49265">
    <property type="entry name" value="Fibronectin type III"/>
    <property type="match status" value="2"/>
</dbReference>
<evidence type="ECO:0000259" key="15">
    <source>
        <dbReference type="PROSITE" id="PS50835"/>
    </source>
</evidence>
<dbReference type="FunFam" id="2.60.40.10:FF:000005">
    <property type="entry name" value="Neuronal cell adhesion molecule"/>
    <property type="match status" value="1"/>
</dbReference>
<dbReference type="SUPFAM" id="SSF48726">
    <property type="entry name" value="Immunoglobulin"/>
    <property type="match status" value="6"/>
</dbReference>
<evidence type="ECO:0000313" key="18">
    <source>
        <dbReference type="Proteomes" id="UP000694427"/>
    </source>
</evidence>
<dbReference type="GO" id="GO:0007420">
    <property type="term" value="P:brain development"/>
    <property type="evidence" value="ECO:0007669"/>
    <property type="project" value="TreeGrafter"/>
</dbReference>
<evidence type="ECO:0000313" key="17">
    <source>
        <dbReference type="Ensembl" id="ENSCCRP00010078211.1"/>
    </source>
</evidence>
<evidence type="ECO:0000256" key="5">
    <source>
        <dbReference type="ARBA" id="ARBA00022729"/>
    </source>
</evidence>
<evidence type="ECO:0000256" key="3">
    <source>
        <dbReference type="ARBA" id="ARBA00022475"/>
    </source>
</evidence>
<keyword evidence="8" id="KW-0472">Membrane</keyword>
<feature type="domain" description="Ig-like" evidence="15">
    <location>
        <begin position="318"/>
        <end position="402"/>
    </location>
</feature>
<dbReference type="FunFam" id="2.60.40.10:FF:000028">
    <property type="entry name" value="Neuronal cell adhesion molecule"/>
    <property type="match status" value="1"/>
</dbReference>
<dbReference type="SMART" id="SM00409">
    <property type="entry name" value="IG"/>
    <property type="match status" value="6"/>
</dbReference>
<keyword evidence="7" id="KW-0130">Cell adhesion</keyword>
<feature type="domain" description="Ig-like" evidence="15">
    <location>
        <begin position="122"/>
        <end position="209"/>
    </location>
</feature>
<feature type="domain" description="Fibronectin type-III" evidence="16">
    <location>
        <begin position="703"/>
        <end position="800"/>
    </location>
</feature>
<dbReference type="SMART" id="SM00060">
    <property type="entry name" value="FN3"/>
    <property type="match status" value="4"/>
</dbReference>
<dbReference type="GO" id="GO:0005886">
    <property type="term" value="C:plasma membrane"/>
    <property type="evidence" value="ECO:0007669"/>
    <property type="project" value="UniProtKB-SubCell"/>
</dbReference>
<evidence type="ECO:0000256" key="11">
    <source>
        <dbReference type="ARBA" id="ARBA00023288"/>
    </source>
</evidence>
<evidence type="ECO:0000256" key="7">
    <source>
        <dbReference type="ARBA" id="ARBA00022889"/>
    </source>
</evidence>
<dbReference type="GO" id="GO:0098632">
    <property type="term" value="F:cell-cell adhesion mediator activity"/>
    <property type="evidence" value="ECO:0007669"/>
    <property type="project" value="TreeGrafter"/>
</dbReference>
<dbReference type="GO" id="GO:0007411">
    <property type="term" value="P:axon guidance"/>
    <property type="evidence" value="ECO:0007669"/>
    <property type="project" value="TreeGrafter"/>
</dbReference>
<evidence type="ECO:0000256" key="8">
    <source>
        <dbReference type="ARBA" id="ARBA00023136"/>
    </source>
</evidence>
<dbReference type="AlphaFoldDB" id="A0A8C1MJE1"/>
<dbReference type="InterPro" id="IPR036116">
    <property type="entry name" value="FN3_sf"/>
</dbReference>
<evidence type="ECO:0000256" key="4">
    <source>
        <dbReference type="ARBA" id="ARBA00022622"/>
    </source>
</evidence>
<feature type="domain" description="Fibronectin type-III" evidence="16">
    <location>
        <begin position="805"/>
        <end position="899"/>
    </location>
</feature>
<dbReference type="PROSITE" id="PS50853">
    <property type="entry name" value="FN3"/>
    <property type="match status" value="4"/>
</dbReference>
<evidence type="ECO:0000256" key="9">
    <source>
        <dbReference type="ARBA" id="ARBA00023157"/>
    </source>
</evidence>
<comment type="similarity">
    <text evidence="2">Belongs to the immunoglobulin superfamily. Contactin family.</text>
</comment>
<sequence>MYNKFIFSVSVSSAHAEDTKFLGPSWKKEPEDLILPIHSPEQEAILTCEASGVPSPQYRYEWSLNGTLIDLHGDERRRLSGGNLIITSLERDQDSGVYQCTASNTRGTILSQRATLQFAYLESFKMQTRSAVNVREGQGVVLLCGTPLHSGELTFTWVFNEYPHFVQQDSRRFISQETGNLYIAKVEPSDVGNYTCVVNNTITKERVFSSPTPLVLRNDGAMGEYEPKIELHFPDTIPAAKGSTLKLECFALGNPVPKISWRRTSDVSFPNKVKLKNSNAILEIPSFQQEDTGTYECIAENSRGKNAARGRMSFHATPHWLQTMTDKSLSIEENLFWECKANGKPKPSYSWLKNGETLISEGRVQIENGALSISSLNLSDGGMYQCVAENKHGIIYSSAELMVLASAPSFSQNPLSRVLKARSGCDVSLDCRPHASPRAISLWKRGTEILQRSERISLFPNGTLKIANVTKRDGGTYTCIAKNQFGTASTTGRLIITEPTRISQGPSSTEITVGESIVLPCQVTADPALDVAFSWAFNGQPIDFHQDADHFERVGGSFSGDLMIRNIQLNHGGKYVCLIDTDVESLSTDAILVVKGPPSPPDLVVVEEVTDSTAQLSWSPGQDNGSPITGYVIQARTPFTVGWQAVDTVPEVINGNTLTATVVGLNAWVEYEFRVLASNSVGMGEPSPPSTKIRTEDAMPDTAPTDVGGGGGTKSELVITWEPVPEELQNGEGFGYIIAFRPVGMVTWTRAVISAPSVTRYVFRNDTIPPFSPFNIKVGAFNNRGEGPFSSIATVFSAEEVPSVAPERVSAKSLSAADIEVTWELIASTPERVLGYEVVYWEDDTKPDTVGKVRITGNYTAVNVSGLQGNTQYYLAVCAFNTAGTGPQSVPVNVTTKKPPPGQPPQNVEWNLIGSQLVLQWDPVIALETESEVTGYIVLYRRHRNNDVYSIITNKTSVELTLDPNDNYVIQIKTLSEGGLGEGSEPIHIYQLSKSFPVALCIVTIHFRTKYLYIITNYDIYYLT</sequence>
<evidence type="ECO:0000256" key="10">
    <source>
        <dbReference type="ARBA" id="ARBA00023180"/>
    </source>
</evidence>
<keyword evidence="6" id="KW-0677">Repeat</keyword>
<dbReference type="FunFam" id="2.60.40.10:FF:000044">
    <property type="entry name" value="Contactin 1"/>
    <property type="match status" value="1"/>
</dbReference>
<keyword evidence="10" id="KW-0325">Glycoprotein</keyword>